<dbReference type="Proteomes" id="UP000295781">
    <property type="component" value="Chromosome"/>
</dbReference>
<organism evidence="1 2">
    <name type="scientific">Sorangium cellulosum</name>
    <name type="common">Polyangium cellulosum</name>
    <dbReference type="NCBI Taxonomy" id="56"/>
    <lineage>
        <taxon>Bacteria</taxon>
        <taxon>Pseudomonadati</taxon>
        <taxon>Myxococcota</taxon>
        <taxon>Polyangia</taxon>
        <taxon>Polyangiales</taxon>
        <taxon>Polyangiaceae</taxon>
        <taxon>Sorangium</taxon>
    </lineage>
</organism>
<evidence type="ECO:0000313" key="1">
    <source>
        <dbReference type="EMBL" id="AUX22802.1"/>
    </source>
</evidence>
<dbReference type="AlphaFoldDB" id="A0A4V0NDI6"/>
<evidence type="ECO:0000313" key="2">
    <source>
        <dbReference type="Proteomes" id="UP000295781"/>
    </source>
</evidence>
<name>A0A4V0NDI6_SORCE</name>
<reference evidence="1 2" key="1">
    <citation type="submission" date="2015-09" db="EMBL/GenBank/DDBJ databases">
        <title>Sorangium comparison.</title>
        <authorList>
            <person name="Zaburannyi N."/>
            <person name="Bunk B."/>
            <person name="Overmann J."/>
            <person name="Mueller R."/>
        </authorList>
    </citation>
    <scope>NUCLEOTIDE SEQUENCE [LARGE SCALE GENOMIC DNA]</scope>
    <source>
        <strain evidence="1 2">So ceGT47</strain>
    </source>
</reference>
<accession>A0A4V0NDI6</accession>
<proteinExistence type="predicted"/>
<dbReference type="EMBL" id="CP012670">
    <property type="protein sequence ID" value="AUX22802.1"/>
    <property type="molecule type" value="Genomic_DNA"/>
</dbReference>
<protein>
    <submittedName>
        <fullName evidence="1">Uncharacterized protein</fullName>
    </submittedName>
</protein>
<sequence length="94" mass="10190">MSGSRRLGRWQWGQGRPPRREPITALLRAALFAYAGRALARSAYPAKLGRGSSILKSSMDAMVPPKMTSAIENASPRTESRPEMADSIVAIMSS</sequence>
<gene>
    <name evidence="1" type="ORF">SOCEGT47_033140</name>
</gene>